<evidence type="ECO:0000259" key="10">
    <source>
        <dbReference type="Pfam" id="PF05347"/>
    </source>
</evidence>
<dbReference type="RefSeq" id="XP_013794877.2">
    <property type="nucleotide sequence ID" value="XM_013939423.2"/>
</dbReference>
<evidence type="ECO:0000256" key="1">
    <source>
        <dbReference type="ARBA" id="ARBA00004305"/>
    </source>
</evidence>
<evidence type="ECO:0000256" key="3">
    <source>
        <dbReference type="ARBA" id="ARBA00023128"/>
    </source>
</evidence>
<dbReference type="GeneID" id="106478850"/>
<sequence length="125" mass="14748">MMFLFIHIRVALVSRCVFMACLRSEVLACFRALHRIRKSVFHGDSLALEAARQKIGEEFRKNAAESDHDKITEQLKIGWDCEMLLREKVVQLQLNKQGRYELKLRQDVRLEKNTPYIEMPEDLSR</sequence>
<evidence type="ECO:0000256" key="5">
    <source>
        <dbReference type="ARBA" id="ARBA00025430"/>
    </source>
</evidence>
<dbReference type="PANTHER" id="PTHR46749:SF1">
    <property type="entry name" value="COMPLEX III ASSEMBLY FACTOR LYRM7"/>
    <property type="match status" value="1"/>
</dbReference>
<comment type="subunit">
    <text evidence="6">Interacts with UQCRFS1.</text>
</comment>
<name>A0ABM1C634_LIMPO</name>
<dbReference type="InterPro" id="IPR008011">
    <property type="entry name" value="Complex1_LYR_dom"/>
</dbReference>
<feature type="signal peptide" evidence="9">
    <location>
        <begin position="1"/>
        <end position="28"/>
    </location>
</feature>
<evidence type="ECO:0000256" key="8">
    <source>
        <dbReference type="ARBA" id="ARBA00031830"/>
    </source>
</evidence>
<feature type="chain" id="PRO_5046809038" description="Complex III assembly factor LYRM7" evidence="9">
    <location>
        <begin position="29"/>
        <end position="125"/>
    </location>
</feature>
<evidence type="ECO:0000256" key="6">
    <source>
        <dbReference type="ARBA" id="ARBA00025809"/>
    </source>
</evidence>
<keyword evidence="11" id="KW-1185">Reference proteome</keyword>
<organism evidence="11 12">
    <name type="scientific">Limulus polyphemus</name>
    <name type="common">Atlantic horseshoe crab</name>
    <dbReference type="NCBI Taxonomy" id="6850"/>
    <lineage>
        <taxon>Eukaryota</taxon>
        <taxon>Metazoa</taxon>
        <taxon>Ecdysozoa</taxon>
        <taxon>Arthropoda</taxon>
        <taxon>Chelicerata</taxon>
        <taxon>Merostomata</taxon>
        <taxon>Xiphosura</taxon>
        <taxon>Limulidae</taxon>
        <taxon>Limulus</taxon>
    </lineage>
</organism>
<proteinExistence type="inferred from homology"/>
<gene>
    <name evidence="12" type="primary">LOC106478850</name>
</gene>
<dbReference type="InterPro" id="IPR050435">
    <property type="entry name" value="MZM1/LYRM7"/>
</dbReference>
<evidence type="ECO:0000256" key="7">
    <source>
        <dbReference type="ARBA" id="ARBA00026165"/>
    </source>
</evidence>
<evidence type="ECO:0000313" key="11">
    <source>
        <dbReference type="Proteomes" id="UP000694941"/>
    </source>
</evidence>
<keyword evidence="3" id="KW-0496">Mitochondrion</keyword>
<accession>A0ABM1C634</accession>
<dbReference type="InterPro" id="IPR045298">
    <property type="entry name" value="Complex1_LYR_LYRM7"/>
</dbReference>
<comment type="subcellular location">
    <subcellularLocation>
        <location evidence="1">Mitochondrion matrix</location>
    </subcellularLocation>
</comment>
<dbReference type="PANTHER" id="PTHR46749">
    <property type="entry name" value="COMPLEX III ASSEMBLY FACTOR LYRM7"/>
    <property type="match status" value="1"/>
</dbReference>
<dbReference type="Proteomes" id="UP000694941">
    <property type="component" value="Unplaced"/>
</dbReference>
<dbReference type="CDD" id="cd20267">
    <property type="entry name" value="Complex1_LYR_LYRM7"/>
    <property type="match status" value="1"/>
</dbReference>
<protein>
    <recommendedName>
        <fullName evidence="7">Complex III assembly factor LYRM7</fullName>
    </recommendedName>
    <alternativeName>
        <fullName evidence="8">LYR motif-containing protein 7</fullName>
    </alternativeName>
</protein>
<feature type="domain" description="Complex 1 LYR protein" evidence="10">
    <location>
        <begin position="25"/>
        <end position="79"/>
    </location>
</feature>
<comment type="similarity">
    <text evidence="2">Belongs to the complex I LYR family.</text>
</comment>
<evidence type="ECO:0000256" key="4">
    <source>
        <dbReference type="ARBA" id="ARBA00023186"/>
    </source>
</evidence>
<evidence type="ECO:0000256" key="9">
    <source>
        <dbReference type="SAM" id="SignalP"/>
    </source>
</evidence>
<evidence type="ECO:0000313" key="12">
    <source>
        <dbReference type="RefSeq" id="XP_013794877.2"/>
    </source>
</evidence>
<keyword evidence="4" id="KW-0143">Chaperone</keyword>
<evidence type="ECO:0000256" key="2">
    <source>
        <dbReference type="ARBA" id="ARBA00009508"/>
    </source>
</evidence>
<dbReference type="Pfam" id="PF05347">
    <property type="entry name" value="Complex1_LYR"/>
    <property type="match status" value="1"/>
</dbReference>
<comment type="function">
    <text evidence="5">Assembly factor required for Rieske Fe-S protein UQCRFS1 incorporation into the cytochrome b-c1 (CIII) complex. Functions as a chaperone, binding to this subunit within the mitochondrial matrix and stabilizing it prior to its translocation and insertion into the late CIII dimeric intermediate within the mitochondrial inner membrane.</text>
</comment>
<keyword evidence="9" id="KW-0732">Signal</keyword>
<reference evidence="12" key="1">
    <citation type="submission" date="2025-08" db="UniProtKB">
        <authorList>
            <consortium name="RefSeq"/>
        </authorList>
    </citation>
    <scope>IDENTIFICATION</scope>
    <source>
        <tissue evidence="12">Muscle</tissue>
    </source>
</reference>